<gene>
    <name evidence="5" type="ORF">KQI88_09135</name>
</gene>
<comment type="caution">
    <text evidence="5">The sequence shown here is derived from an EMBL/GenBank/DDBJ whole genome shotgun (WGS) entry which is preliminary data.</text>
</comment>
<evidence type="ECO:0000313" key="6">
    <source>
        <dbReference type="Proteomes" id="UP000779508"/>
    </source>
</evidence>
<evidence type="ECO:0000256" key="1">
    <source>
        <dbReference type="ARBA" id="ARBA00005695"/>
    </source>
</evidence>
<dbReference type="PANTHER" id="PTHR30290:SF9">
    <property type="entry name" value="OLIGOPEPTIDE-BINDING PROTEIN APPA"/>
    <property type="match status" value="1"/>
</dbReference>
<dbReference type="RefSeq" id="WP_216416486.1">
    <property type="nucleotide sequence ID" value="NZ_JAHLQK010000003.1"/>
</dbReference>
<dbReference type="EMBL" id="JAHLQK010000003">
    <property type="protein sequence ID" value="MBU5676580.1"/>
    <property type="molecule type" value="Genomic_DNA"/>
</dbReference>
<dbReference type="Pfam" id="PF00496">
    <property type="entry name" value="SBP_bac_5"/>
    <property type="match status" value="1"/>
</dbReference>
<proteinExistence type="inferred from homology"/>
<evidence type="ECO:0000259" key="4">
    <source>
        <dbReference type="Pfam" id="PF00496"/>
    </source>
</evidence>
<keyword evidence="2" id="KW-0813">Transport</keyword>
<dbReference type="InterPro" id="IPR030678">
    <property type="entry name" value="Peptide/Ni-bd"/>
</dbReference>
<organism evidence="5 6">
    <name type="scientific">Alkaliphilus flagellatus</name>
    <dbReference type="NCBI Taxonomy" id="2841507"/>
    <lineage>
        <taxon>Bacteria</taxon>
        <taxon>Bacillati</taxon>
        <taxon>Bacillota</taxon>
        <taxon>Clostridia</taxon>
        <taxon>Peptostreptococcales</taxon>
        <taxon>Natronincolaceae</taxon>
        <taxon>Alkaliphilus</taxon>
    </lineage>
</organism>
<reference evidence="5 6" key="1">
    <citation type="submission" date="2021-06" db="EMBL/GenBank/DDBJ databases">
        <authorList>
            <person name="Sun Q."/>
            <person name="Li D."/>
        </authorList>
    </citation>
    <scope>NUCLEOTIDE SEQUENCE [LARGE SCALE GENOMIC DNA]</scope>
    <source>
        <strain evidence="5 6">MSJ-5</strain>
    </source>
</reference>
<dbReference type="PANTHER" id="PTHR30290">
    <property type="entry name" value="PERIPLASMIC BINDING COMPONENT OF ABC TRANSPORTER"/>
    <property type="match status" value="1"/>
</dbReference>
<evidence type="ECO:0000256" key="3">
    <source>
        <dbReference type="ARBA" id="ARBA00022729"/>
    </source>
</evidence>
<sequence length="538" mass="60921">MITIILSLALTITACRGKVENTEEVKTGDTHTQGETSKYGGIYESYIGSDFNTLDPAFATAALDGEIVSLLYDALVRFDIDGKIVPGLAKSWELPDDKTLVFDLVDNAKFHNGNKVTAHDIKYSFERVLDPDVASPRTWVFDKIMGAKDFMEGTAEEVTGIEVIDDYKIKITLEEPFAPFLSMMGMPAAHIVDKNEIEKYSDQNDYALKPVGTGPYAFVEFKPGDRFVVKANEEYFAGRPFLDGINYRVIKDNSTAIAEFEAGNLDALSIPSVEIDRFANNSEYKPYIINNNTFWNYYIGTMNDKAPFDNKNLRQAVHYAINREAILNAVIPNTSVASHGPIPPGLDGYRSDITSYSYNPEKAKEILLEEGYSKENPLKVKFYHAESASNVALLEPVQAMLNEVGFKVELVSMEWNAYRAAVRQGEPDLFYLSWGADYPDAENYLYPLFHSTMTNGGGNETRYSNPEVDALLELSHKTQDYKERIKLYQQIEDIVIEDSPRIWMYLSRNWTVYKPKVQGVQIYRIFNADKKLDIWLDK</sequence>
<feature type="domain" description="Solute-binding protein family 5" evidence="4">
    <location>
        <begin position="83"/>
        <end position="453"/>
    </location>
</feature>
<dbReference type="InterPro" id="IPR000914">
    <property type="entry name" value="SBP_5_dom"/>
</dbReference>
<name>A0ABS6G278_9FIRM</name>
<dbReference type="InterPro" id="IPR039424">
    <property type="entry name" value="SBP_5"/>
</dbReference>
<keyword evidence="3" id="KW-0732">Signal</keyword>
<evidence type="ECO:0000313" key="5">
    <source>
        <dbReference type="EMBL" id="MBU5676580.1"/>
    </source>
</evidence>
<comment type="similarity">
    <text evidence="1">Belongs to the bacterial solute-binding protein 5 family.</text>
</comment>
<dbReference type="PIRSF" id="PIRSF002741">
    <property type="entry name" value="MppA"/>
    <property type="match status" value="1"/>
</dbReference>
<dbReference type="CDD" id="cd00995">
    <property type="entry name" value="PBP2_NikA_DppA_OppA_like"/>
    <property type="match status" value="1"/>
</dbReference>
<evidence type="ECO:0000256" key="2">
    <source>
        <dbReference type="ARBA" id="ARBA00022448"/>
    </source>
</evidence>
<keyword evidence="6" id="KW-1185">Reference proteome</keyword>
<protein>
    <submittedName>
        <fullName evidence="5">ABC transporter substrate-binding protein</fullName>
    </submittedName>
</protein>
<accession>A0ABS6G278</accession>
<dbReference type="Proteomes" id="UP000779508">
    <property type="component" value="Unassembled WGS sequence"/>
</dbReference>